<dbReference type="PhylomeDB" id="A0A060RY70"/>
<evidence type="ECO:0008006" key="4">
    <source>
        <dbReference type="Google" id="ProtNLM"/>
    </source>
</evidence>
<gene>
    <name evidence="2" type="ORF">PRCDC_1340500</name>
</gene>
<evidence type="ECO:0000313" key="2">
    <source>
        <dbReference type="EMBL" id="CDO66199.1"/>
    </source>
</evidence>
<reference evidence="2" key="2">
    <citation type="submission" date="2014-05" db="EMBL/GenBank/DDBJ databases">
        <title>The genome sequences of chimpanzee malaria parasites reveal the path to human adaptation.</title>
        <authorList>
            <person name="Otto T.D."/>
            <person name="Rayner J.C."/>
            <person name="Boehme U."/>
            <person name="Pain A."/>
            <person name="Spottiswoode N."/>
            <person name="Sanders M."/>
            <person name="Quail M."/>
            <person name="Ollomo B."/>
            <person name="Renaud F."/>
            <person name="Thomas A.W."/>
            <person name="Prugnolle F."/>
            <person name="Conway D.J."/>
            <person name="Newbold C."/>
            <person name="Berriman M."/>
        </authorList>
    </citation>
    <scope>NUCLEOTIDE SEQUENCE [LARGE SCALE GENOMIC DNA]</scope>
    <source>
        <strain evidence="2">CDC</strain>
    </source>
</reference>
<accession>A0A060RY70</accession>
<dbReference type="EMBL" id="HG810774">
    <property type="protein sequence ID" value="CDO66199.1"/>
    <property type="molecule type" value="Genomic_DNA"/>
</dbReference>
<feature type="compositionally biased region" description="Low complexity" evidence="1">
    <location>
        <begin position="270"/>
        <end position="293"/>
    </location>
</feature>
<keyword evidence="3" id="KW-1185">Reference proteome</keyword>
<dbReference type="VEuPathDB" id="PlasmoDB:PRG01_1344000"/>
<evidence type="ECO:0000313" key="3">
    <source>
        <dbReference type="Proteomes" id="UP000027581"/>
    </source>
</evidence>
<protein>
    <recommendedName>
        <fullName evidence="4">Inner membrane complex suture component</fullName>
    </recommendedName>
</protein>
<proteinExistence type="predicted"/>
<name>A0A060RY70_PLARE</name>
<dbReference type="AlphaFoldDB" id="A0A060RY70"/>
<sequence>MANSIYDKSNSSKSAFSIKSDDKKLSKDTTLITERSVNGIITENMPPVKEKQLNEVLYNVSYNDSCKYNFPNNNIAESFMDARDTNNYENFILKKGLSENEHLYSTPNNNNNNNNSNNNINNMDNINNINPHHNNNYFNVYTLDNKMFMKKSKSNMNDPNSNITYNMINNDGIWNMKEYPSNIENYDYVDIPNLPYQTNNQLYSANNIVPPLYGRNYKIQENGDSINGYNTNEYLKHGTHLGRIKPFNALGACQLQSLCTPSYTNSNNNNNNNSNCNNNNSYSNNNNSNSNNNMLFDPFENKTLNMSYILNDQNKEYIYPYLNKGMNEITNDYNRMSTNKFISPNYEYLMTNPRSPYYMLNNINDKKLDIFKKITLSIGTYLDDMINIMIAMLETSYKSIQTNRNKNKVNLYDLYPFYNPDQSYTRNERPTLKTGSAFLDKVNSTLDATLLEKHKNLPKILGRILIPKTQKTGSIVMDKINKILDGLLDEPISYHQYDYFSDKFEEEGKIKEAI</sequence>
<feature type="region of interest" description="Disordered" evidence="1">
    <location>
        <begin position="102"/>
        <end position="128"/>
    </location>
</feature>
<feature type="region of interest" description="Disordered" evidence="1">
    <location>
        <begin position="270"/>
        <end position="294"/>
    </location>
</feature>
<feature type="compositionally biased region" description="Low complexity" evidence="1">
    <location>
        <begin position="108"/>
        <end position="128"/>
    </location>
</feature>
<reference evidence="2" key="1">
    <citation type="submission" date="2014-01" db="EMBL/GenBank/DDBJ databases">
        <authorList>
            <person name="Aslett M."/>
        </authorList>
    </citation>
    <scope>NUCLEOTIDE SEQUENCE</scope>
    <source>
        <strain evidence="2">CDC</strain>
    </source>
</reference>
<organism evidence="2 3">
    <name type="scientific">Plasmodium reichenowi</name>
    <dbReference type="NCBI Taxonomy" id="5854"/>
    <lineage>
        <taxon>Eukaryota</taxon>
        <taxon>Sar</taxon>
        <taxon>Alveolata</taxon>
        <taxon>Apicomplexa</taxon>
        <taxon>Aconoidasida</taxon>
        <taxon>Haemosporida</taxon>
        <taxon>Plasmodiidae</taxon>
        <taxon>Plasmodium</taxon>
        <taxon>Plasmodium (Laverania)</taxon>
    </lineage>
</organism>
<dbReference type="Proteomes" id="UP000027581">
    <property type="component" value="Unassembled WGS sequence"/>
</dbReference>
<dbReference type="VEuPathDB" id="PlasmoDB:PRCDC_1340500"/>
<evidence type="ECO:0000256" key="1">
    <source>
        <dbReference type="SAM" id="MobiDB-lite"/>
    </source>
</evidence>